<proteinExistence type="predicted"/>
<protein>
    <recommendedName>
        <fullName evidence="1">Peptidase M15A C-terminal domain-containing protein</fullName>
    </recommendedName>
</protein>
<accession>A0A7C0YDP3</accession>
<dbReference type="Proteomes" id="UP000885690">
    <property type="component" value="Unassembled WGS sequence"/>
</dbReference>
<name>A0A7C0YDP3_9BACT</name>
<dbReference type="Pfam" id="PF08291">
    <property type="entry name" value="Peptidase_M15_3"/>
    <property type="match status" value="1"/>
</dbReference>
<dbReference type="SUPFAM" id="SSF55166">
    <property type="entry name" value="Hedgehog/DD-peptidase"/>
    <property type="match status" value="1"/>
</dbReference>
<evidence type="ECO:0000259" key="1">
    <source>
        <dbReference type="Pfam" id="PF08291"/>
    </source>
</evidence>
<comment type="caution">
    <text evidence="2">The sequence shown here is derived from an EMBL/GenBank/DDBJ whole genome shotgun (WGS) entry which is preliminary data.</text>
</comment>
<feature type="domain" description="Peptidase M15A C-terminal" evidence="1">
    <location>
        <begin position="11"/>
        <end position="47"/>
    </location>
</feature>
<feature type="non-terminal residue" evidence="2">
    <location>
        <position position="1"/>
    </location>
</feature>
<sequence length="125" mass="14184">LALMLFREAFWEDVSIQITSGYRCPRHNRAVGGAPRSMHVSGLAVDSYPVLPPEAGETAQNHALRWWFICLVKAGFTGLGQTRRGTEGVVAMHADMRHILKRPPQIWAPPGNYKRCGPYLYFFKW</sequence>
<gene>
    <name evidence="2" type="ORF">ENF32_03305</name>
</gene>
<reference evidence="2" key="1">
    <citation type="journal article" date="2020" name="mSystems">
        <title>Genome- and Community-Level Interaction Insights into Carbon Utilization and Element Cycling Functions of Hydrothermarchaeota in Hydrothermal Sediment.</title>
        <authorList>
            <person name="Zhou Z."/>
            <person name="Liu Y."/>
            <person name="Xu W."/>
            <person name="Pan J."/>
            <person name="Luo Z.H."/>
            <person name="Li M."/>
        </authorList>
    </citation>
    <scope>NUCLEOTIDE SEQUENCE [LARGE SCALE GENOMIC DNA]</scope>
    <source>
        <strain evidence="2">HyVt-115</strain>
    </source>
</reference>
<evidence type="ECO:0000313" key="2">
    <source>
        <dbReference type="EMBL" id="HDD53080.1"/>
    </source>
</evidence>
<dbReference type="InterPro" id="IPR009045">
    <property type="entry name" value="Zn_M74/Hedgehog-like"/>
</dbReference>
<organism evidence="2">
    <name type="scientific">Thermosulfidibacter takaii</name>
    <dbReference type="NCBI Taxonomy" id="412593"/>
    <lineage>
        <taxon>Bacteria</taxon>
        <taxon>Pseudomonadati</taxon>
        <taxon>Thermosulfidibacterota</taxon>
        <taxon>Thermosulfidibacteria</taxon>
        <taxon>Thermosulfidibacterales</taxon>
        <taxon>Thermosulfidibacteraceae</taxon>
    </lineage>
</organism>
<dbReference type="EMBL" id="DQWS01000125">
    <property type="protein sequence ID" value="HDD53080.1"/>
    <property type="molecule type" value="Genomic_DNA"/>
</dbReference>
<dbReference type="InterPro" id="IPR013230">
    <property type="entry name" value="Peptidase_M15A_C"/>
</dbReference>
<dbReference type="Gene3D" id="3.30.1380.10">
    <property type="match status" value="1"/>
</dbReference>
<dbReference type="AlphaFoldDB" id="A0A7C0YDP3"/>